<feature type="compositionally biased region" description="Low complexity" evidence="1">
    <location>
        <begin position="636"/>
        <end position="648"/>
    </location>
</feature>
<evidence type="ECO:0000256" key="1">
    <source>
        <dbReference type="SAM" id="MobiDB-lite"/>
    </source>
</evidence>
<sequence>MAHFKKKSQLWPKDAPHQLDLLRHSYQILKEFERSALEELREPAAKRLANVHQVEVFTRLLKAFEIVLNHTHESHKDDADRKVISECDQLCDLFRNKISCLYALPLQNIFLPLRRLEPVLSSPLAGLVSYIYDVKLRECWSRDLNQFSHDKKEKIIGHAWEKILIAFGDGIKLHVNKTEQNESLSQFQEIAGKALCKFISELLSCKETDNTVGPSEQLKRAFAEALEALSGGSQANKELVRSPLTFGPVILSEVILKHSDFITSNIALQLAFSVAPLEKGVGKKTSLKEEARKRRAAWFGQVFPVLKAGANISDDLVSSLVGMTSKQFWNAMDQIHNKIVGDDYSKARAVPVITGFIDGKKLQWNELTVPVLKNTVQFNSCSLTWCSLSSSGTINSLVIEELAEIEYEAVISSQLSLEKSKILGTEVLNWTLELKNQVSNNGSLLTFPNDFKHGNAYAKLTLQFEPKYTVTLQKIFEARKRKFIHCRGDSEKLLIEPKRQEKGQHLDQISAHTQETPKRNLSKISISKEPVRALEAYDFSNVGHSGHNPSNSYERVAQVQREALSDISAEDNCSLGLRESPQAKVQSRQMDFAREKFDEISACSASPIAEKQYSSEISPKAVTSSEGMSPKRLEKNSNILSLSSGSSYPKRKSYSRKEKRTDSMEFSRDSNSSNESQDEIIRGKISAPFRTKIRKPDRSINIIQKKVENSTNLSAKKPSKKHKFHNVSHENRKAHHVEAMIESDEGFEPQGNYSNSIRTEEEPSNDLFPVQTRKKAKEVNVVILDSSESEDMPSKHKKKIIHSDRRNKRHNGQYISPVHDSPGSSWSNDESIDTGPTVSENSGVEGKEQAKLQIERQLRFESPAFRTKKRKTLKPNSSVKNYKKKPRHDEHRAFKDRITTISYEKKKGFPQMSQMLKNPSGGHIRETRPQNSRLSNRDFEKELEDLQLRGASDSKSSLFSKINLRNKESTPKNGLLRAIQTEEIELNNFVQHEPSRVSPWHKTNDFKLDSPLLGETQKDKYNFLFNATPLLNQLKQNNKVFDSGLKMQESNSDKLKSKGKEKVSRASKHETNLSECMGKLTQMVVDNIGSKRAKLQHTAFRNQIGILNLTNNLVKDCIKQSEEVSTFILQSVNQRQKKYEEIHEALKHTYQKMERDVRWVSKYENENQEML</sequence>
<feature type="compositionally biased region" description="Polar residues" evidence="1">
    <location>
        <begin position="822"/>
        <end position="842"/>
    </location>
</feature>
<keyword evidence="3" id="KW-1185">Reference proteome</keyword>
<proteinExistence type="predicted"/>
<organism evidence="2 3">
    <name type="scientific">Austropuccinia psidii MF-1</name>
    <dbReference type="NCBI Taxonomy" id="1389203"/>
    <lineage>
        <taxon>Eukaryota</taxon>
        <taxon>Fungi</taxon>
        <taxon>Dikarya</taxon>
        <taxon>Basidiomycota</taxon>
        <taxon>Pucciniomycotina</taxon>
        <taxon>Pucciniomycetes</taxon>
        <taxon>Pucciniales</taxon>
        <taxon>Sphaerophragmiaceae</taxon>
        <taxon>Austropuccinia</taxon>
    </lineage>
</organism>
<feature type="compositionally biased region" description="Basic and acidic residues" evidence="1">
    <location>
        <begin position="496"/>
        <end position="505"/>
    </location>
</feature>
<feature type="compositionally biased region" description="Basic and acidic residues" evidence="1">
    <location>
        <begin position="1051"/>
        <end position="1070"/>
    </location>
</feature>
<comment type="caution">
    <text evidence="2">The sequence shown here is derived from an EMBL/GenBank/DDBJ whole genome shotgun (WGS) entry which is preliminary data.</text>
</comment>
<feature type="compositionally biased region" description="Polar residues" evidence="1">
    <location>
        <begin position="612"/>
        <end position="627"/>
    </location>
</feature>
<dbReference type="AlphaFoldDB" id="A0A9Q3BCD7"/>
<feature type="region of interest" description="Disordered" evidence="1">
    <location>
        <begin position="1048"/>
        <end position="1070"/>
    </location>
</feature>
<protein>
    <submittedName>
        <fullName evidence="2">Uncharacterized protein</fullName>
    </submittedName>
</protein>
<feature type="region of interest" description="Disordered" evidence="1">
    <location>
        <begin position="786"/>
        <end position="849"/>
    </location>
</feature>
<reference evidence="2" key="1">
    <citation type="submission" date="2021-03" db="EMBL/GenBank/DDBJ databases">
        <title>Draft genome sequence of rust myrtle Austropuccinia psidii MF-1, a brazilian biotype.</title>
        <authorList>
            <person name="Quecine M.C."/>
            <person name="Pachon D.M.R."/>
            <person name="Bonatelli M.L."/>
            <person name="Correr F.H."/>
            <person name="Franceschini L.M."/>
            <person name="Leite T.F."/>
            <person name="Margarido G.R.A."/>
            <person name="Almeida C.A."/>
            <person name="Ferrarezi J.A."/>
            <person name="Labate C.A."/>
        </authorList>
    </citation>
    <scope>NUCLEOTIDE SEQUENCE</scope>
    <source>
        <strain evidence="2">MF-1</strain>
    </source>
</reference>
<feature type="compositionally biased region" description="Basic and acidic residues" evidence="1">
    <location>
        <begin position="727"/>
        <end position="739"/>
    </location>
</feature>
<feature type="compositionally biased region" description="Basic residues" evidence="1">
    <location>
        <begin position="795"/>
        <end position="811"/>
    </location>
</feature>
<evidence type="ECO:0000313" key="2">
    <source>
        <dbReference type="EMBL" id="MBW0462538.1"/>
    </source>
</evidence>
<accession>A0A9Q3BCD7</accession>
<gene>
    <name evidence="2" type="ORF">O181_002253</name>
</gene>
<feature type="region of interest" description="Disordered" evidence="1">
    <location>
        <begin position="611"/>
        <end position="691"/>
    </location>
</feature>
<feature type="region of interest" description="Disordered" evidence="1">
    <location>
        <begin position="708"/>
        <end position="773"/>
    </location>
</feature>
<dbReference type="EMBL" id="AVOT02000371">
    <property type="protein sequence ID" value="MBW0462538.1"/>
    <property type="molecule type" value="Genomic_DNA"/>
</dbReference>
<dbReference type="Proteomes" id="UP000765509">
    <property type="component" value="Unassembled WGS sequence"/>
</dbReference>
<feature type="region of interest" description="Disordered" evidence="1">
    <location>
        <begin position="496"/>
        <end position="520"/>
    </location>
</feature>
<feature type="compositionally biased region" description="Basic residues" evidence="1">
    <location>
        <begin position="717"/>
        <end position="726"/>
    </location>
</feature>
<name>A0A9Q3BCD7_9BASI</name>
<dbReference type="OrthoDB" id="2499340at2759"/>
<evidence type="ECO:0000313" key="3">
    <source>
        <dbReference type="Proteomes" id="UP000765509"/>
    </source>
</evidence>
<feature type="region of interest" description="Disordered" evidence="1">
    <location>
        <begin position="869"/>
        <end position="889"/>
    </location>
</feature>
<feature type="compositionally biased region" description="Basic and acidic residues" evidence="1">
    <location>
        <begin position="655"/>
        <end position="668"/>
    </location>
</feature>